<dbReference type="GO" id="GO:0046872">
    <property type="term" value="F:metal ion binding"/>
    <property type="evidence" value="ECO:0007669"/>
    <property type="project" value="UniProtKB-KW"/>
</dbReference>
<dbReference type="InterPro" id="IPR043538">
    <property type="entry name" value="XYLT"/>
</dbReference>
<evidence type="ECO:0000256" key="11">
    <source>
        <dbReference type="ARBA" id="ARBA00023136"/>
    </source>
</evidence>
<name>A0A5J6WZ37_9GAMM</name>
<keyword evidence="16" id="KW-1185">Reference proteome</keyword>
<evidence type="ECO:0000256" key="14">
    <source>
        <dbReference type="ARBA" id="ARBA00042865"/>
    </source>
</evidence>
<evidence type="ECO:0000256" key="13">
    <source>
        <dbReference type="ARBA" id="ARBA00023180"/>
    </source>
</evidence>
<evidence type="ECO:0000256" key="5">
    <source>
        <dbReference type="ARBA" id="ARBA00022692"/>
    </source>
</evidence>
<dbReference type="PANTHER" id="PTHR46025:SF3">
    <property type="entry name" value="XYLOSYLTRANSFERASE OXT"/>
    <property type="match status" value="1"/>
</dbReference>
<evidence type="ECO:0000256" key="2">
    <source>
        <dbReference type="ARBA" id="ARBA00004648"/>
    </source>
</evidence>
<keyword evidence="9" id="KW-1133">Transmembrane helix</keyword>
<keyword evidence="6" id="KW-0479">Metal-binding</keyword>
<evidence type="ECO:0000256" key="9">
    <source>
        <dbReference type="ARBA" id="ARBA00022989"/>
    </source>
</evidence>
<dbReference type="AlphaFoldDB" id="A0A5J6WZ37"/>
<organism evidence="15 16">
    <name type="scientific">Aeromonas simiae</name>
    <dbReference type="NCBI Taxonomy" id="218936"/>
    <lineage>
        <taxon>Bacteria</taxon>
        <taxon>Pseudomonadati</taxon>
        <taxon>Pseudomonadota</taxon>
        <taxon>Gammaproteobacteria</taxon>
        <taxon>Aeromonadales</taxon>
        <taxon>Aeromonadaceae</taxon>
        <taxon>Aeromonas</taxon>
    </lineage>
</organism>
<evidence type="ECO:0000313" key="16">
    <source>
        <dbReference type="Proteomes" id="UP000594034"/>
    </source>
</evidence>
<dbReference type="GO" id="GO:0030158">
    <property type="term" value="F:protein xylosyltransferase activity"/>
    <property type="evidence" value="ECO:0007669"/>
    <property type="project" value="InterPro"/>
</dbReference>
<keyword evidence="4 15" id="KW-0808">Transferase</keyword>
<sequence>MIAYLIMMHQQPSQFARLFKSIYHQDNLYAIHVDKRASPLVLQDVALIIKHYPNAFLMESEVTTWGGYSLVHVMLRGIKELLEKSSDWQFFINLSGQDFPLHTQSTIMELLQQHAGDSFLSIEDQRKDRPSTLHRLHHFVTHQALTGEPVARKTLRPFLPATVPYISSPWMILARHFCEFVTHSVEVEMIRNFYRNTLVAEEGFFPTVLMNTSYEGGIVNDCKREVDWIMYGNVRLRNRVFTLDDANRLLKSTSLFARKFDENIDAQILELLESNLHLDRDELPGFQSMMIKSSLEH</sequence>
<reference evidence="15 16" key="1">
    <citation type="submission" date="2019-05" db="EMBL/GenBank/DDBJ databases">
        <title>OXA-830, a novel chromosomally encoded expanded-spectrum class D beta-lactamase in Aeromonas simiae.</title>
        <authorList>
            <person name="Zhou W."/>
            <person name="Chen Q."/>
        </authorList>
    </citation>
    <scope>NUCLEOTIDE SEQUENCE [LARGE SCALE GENOMIC DNA]</scope>
    <source>
        <strain evidence="15 16">A6</strain>
    </source>
</reference>
<evidence type="ECO:0000256" key="8">
    <source>
        <dbReference type="ARBA" id="ARBA00022968"/>
    </source>
</evidence>
<keyword evidence="3" id="KW-0328">Glycosyltransferase</keyword>
<accession>A0A5J6WZ37</accession>
<keyword evidence="5" id="KW-0812">Transmembrane</keyword>
<evidence type="ECO:0000256" key="3">
    <source>
        <dbReference type="ARBA" id="ARBA00022676"/>
    </source>
</evidence>
<evidence type="ECO:0000256" key="6">
    <source>
        <dbReference type="ARBA" id="ARBA00022723"/>
    </source>
</evidence>
<evidence type="ECO:0000256" key="12">
    <source>
        <dbReference type="ARBA" id="ARBA00023157"/>
    </source>
</evidence>
<protein>
    <recommendedName>
        <fullName evidence="14">Peptide O-xylosyltransferase</fullName>
    </recommendedName>
</protein>
<keyword evidence="8" id="KW-0735">Signal-anchor</keyword>
<gene>
    <name evidence="15" type="ORF">FE240_13275</name>
</gene>
<keyword evidence="11" id="KW-0472">Membrane</keyword>
<dbReference type="GO" id="GO:0016020">
    <property type="term" value="C:membrane"/>
    <property type="evidence" value="ECO:0007669"/>
    <property type="project" value="InterPro"/>
</dbReference>
<dbReference type="GO" id="GO:0050650">
    <property type="term" value="P:chondroitin sulfate proteoglycan biosynthetic process"/>
    <property type="evidence" value="ECO:0007669"/>
    <property type="project" value="TreeGrafter"/>
</dbReference>
<keyword evidence="7" id="KW-0256">Endoplasmic reticulum</keyword>
<dbReference type="GO" id="GO:0015012">
    <property type="term" value="P:heparan sulfate proteoglycan biosynthetic process"/>
    <property type="evidence" value="ECO:0007669"/>
    <property type="project" value="TreeGrafter"/>
</dbReference>
<dbReference type="EMBL" id="CP040449">
    <property type="protein sequence ID" value="QFI55574.1"/>
    <property type="molecule type" value="Genomic_DNA"/>
</dbReference>
<evidence type="ECO:0000256" key="7">
    <source>
        <dbReference type="ARBA" id="ARBA00022824"/>
    </source>
</evidence>
<dbReference type="KEGG" id="asim:FE240_13275"/>
<comment type="subcellular location">
    <subcellularLocation>
        <location evidence="2">Endoplasmic reticulum membrane</location>
        <topology evidence="2">Single-pass type II membrane protein</topology>
    </subcellularLocation>
    <subcellularLocation>
        <location evidence="1">Golgi apparatus membrane</location>
        <topology evidence="1">Single-pass type II membrane protein</topology>
    </subcellularLocation>
</comment>
<proteinExistence type="predicted"/>
<dbReference type="InterPro" id="IPR003406">
    <property type="entry name" value="Glyco_trans_14"/>
</dbReference>
<evidence type="ECO:0000256" key="4">
    <source>
        <dbReference type="ARBA" id="ARBA00022679"/>
    </source>
</evidence>
<dbReference type="PANTHER" id="PTHR46025">
    <property type="entry name" value="XYLOSYLTRANSFERASE OXT"/>
    <property type="match status" value="1"/>
</dbReference>
<evidence type="ECO:0000256" key="1">
    <source>
        <dbReference type="ARBA" id="ARBA00004323"/>
    </source>
</evidence>
<evidence type="ECO:0000313" key="15">
    <source>
        <dbReference type="EMBL" id="QFI55574.1"/>
    </source>
</evidence>
<evidence type="ECO:0000256" key="10">
    <source>
        <dbReference type="ARBA" id="ARBA00023034"/>
    </source>
</evidence>
<keyword evidence="12" id="KW-1015">Disulfide bond</keyword>
<dbReference type="Proteomes" id="UP000594034">
    <property type="component" value="Chromosome"/>
</dbReference>
<keyword evidence="10" id="KW-0333">Golgi apparatus</keyword>
<dbReference type="RefSeq" id="WP_193001565.1">
    <property type="nucleotide sequence ID" value="NZ_CP040449.1"/>
</dbReference>
<dbReference type="Pfam" id="PF02485">
    <property type="entry name" value="Branch"/>
    <property type="match status" value="1"/>
</dbReference>
<keyword evidence="13" id="KW-0325">Glycoprotein</keyword>